<evidence type="ECO:0000313" key="3">
    <source>
        <dbReference type="Proteomes" id="UP000886653"/>
    </source>
</evidence>
<proteinExistence type="predicted"/>
<accession>A0A9P6N8U2</accession>
<gene>
    <name evidence="2" type="ORF">CROQUDRAFT_101512</name>
</gene>
<evidence type="ECO:0000313" key="2">
    <source>
        <dbReference type="EMBL" id="KAG0139460.1"/>
    </source>
</evidence>
<protein>
    <submittedName>
        <fullName evidence="2">Uncharacterized protein</fullName>
    </submittedName>
</protein>
<dbReference type="AlphaFoldDB" id="A0A9P6N8U2"/>
<name>A0A9P6N8U2_9BASI</name>
<evidence type="ECO:0000256" key="1">
    <source>
        <dbReference type="SAM" id="MobiDB-lite"/>
    </source>
</evidence>
<sequence length="153" mass="16206">MVGLCSGRQPNKGPSLPAKNLDRETAGSVPGDGGNLREANRGTQGLHPRTRVLGEPTLMQVGNSENQIIAKEVRLTPAVIKSQGIQAPRALGKAKGGNPAPQASSSRGRKVKLAIEEKGGKGMEQFRALAKKFGMVVEKLPGEKMVIDLEETM</sequence>
<reference evidence="2" key="1">
    <citation type="submission" date="2013-11" db="EMBL/GenBank/DDBJ databases">
        <title>Genome sequence of the fusiform rust pathogen reveals effectors for host alternation and coevolution with pine.</title>
        <authorList>
            <consortium name="DOE Joint Genome Institute"/>
            <person name="Smith K."/>
            <person name="Pendleton A."/>
            <person name="Kubisiak T."/>
            <person name="Anderson C."/>
            <person name="Salamov A."/>
            <person name="Aerts A."/>
            <person name="Riley R."/>
            <person name="Clum A."/>
            <person name="Lindquist E."/>
            <person name="Ence D."/>
            <person name="Campbell M."/>
            <person name="Kronenberg Z."/>
            <person name="Feau N."/>
            <person name="Dhillon B."/>
            <person name="Hamelin R."/>
            <person name="Burleigh J."/>
            <person name="Smith J."/>
            <person name="Yandell M."/>
            <person name="Nelson C."/>
            <person name="Grigoriev I."/>
            <person name="Davis J."/>
        </authorList>
    </citation>
    <scope>NUCLEOTIDE SEQUENCE</scope>
    <source>
        <strain evidence="2">G11</strain>
    </source>
</reference>
<keyword evidence="3" id="KW-1185">Reference proteome</keyword>
<feature type="region of interest" description="Disordered" evidence="1">
    <location>
        <begin position="87"/>
        <end position="110"/>
    </location>
</feature>
<organism evidence="2 3">
    <name type="scientific">Cronartium quercuum f. sp. fusiforme G11</name>
    <dbReference type="NCBI Taxonomy" id="708437"/>
    <lineage>
        <taxon>Eukaryota</taxon>
        <taxon>Fungi</taxon>
        <taxon>Dikarya</taxon>
        <taxon>Basidiomycota</taxon>
        <taxon>Pucciniomycotina</taxon>
        <taxon>Pucciniomycetes</taxon>
        <taxon>Pucciniales</taxon>
        <taxon>Coleosporiaceae</taxon>
        <taxon>Cronartium</taxon>
    </lineage>
</organism>
<feature type="region of interest" description="Disordered" evidence="1">
    <location>
        <begin position="1"/>
        <end position="53"/>
    </location>
</feature>
<comment type="caution">
    <text evidence="2">The sequence shown here is derived from an EMBL/GenBank/DDBJ whole genome shotgun (WGS) entry which is preliminary data.</text>
</comment>
<dbReference type="EMBL" id="MU167586">
    <property type="protein sequence ID" value="KAG0139460.1"/>
    <property type="molecule type" value="Genomic_DNA"/>
</dbReference>
<dbReference type="Proteomes" id="UP000886653">
    <property type="component" value="Unassembled WGS sequence"/>
</dbReference>